<evidence type="ECO:0000313" key="10">
    <source>
        <dbReference type="EMBL" id="MDR7319890.1"/>
    </source>
</evidence>
<organism evidence="10 11">
    <name type="scientific">Catenuloplanes niger</name>
    <dbReference type="NCBI Taxonomy" id="587534"/>
    <lineage>
        <taxon>Bacteria</taxon>
        <taxon>Bacillati</taxon>
        <taxon>Actinomycetota</taxon>
        <taxon>Actinomycetes</taxon>
        <taxon>Micromonosporales</taxon>
        <taxon>Micromonosporaceae</taxon>
        <taxon>Catenuloplanes</taxon>
    </lineage>
</organism>
<dbReference type="PANTHER" id="PTHR48090">
    <property type="entry name" value="UNDECAPRENYL-PHOSPHATE 4-DEOXY-4-FORMAMIDO-L-ARABINOSE TRANSFERASE-RELATED"/>
    <property type="match status" value="1"/>
</dbReference>
<dbReference type="PANTHER" id="PTHR48090:SF7">
    <property type="entry name" value="RFBJ PROTEIN"/>
    <property type="match status" value="1"/>
</dbReference>
<dbReference type="InterPro" id="IPR001173">
    <property type="entry name" value="Glyco_trans_2-like"/>
</dbReference>
<comment type="caution">
    <text evidence="10">The sequence shown here is derived from an EMBL/GenBank/DDBJ whole genome shotgun (WGS) entry which is preliminary data.</text>
</comment>
<dbReference type="InterPro" id="IPR050256">
    <property type="entry name" value="Glycosyltransferase_2"/>
</dbReference>
<keyword evidence="5 7" id="KW-0472">Membrane</keyword>
<evidence type="ECO:0000259" key="9">
    <source>
        <dbReference type="Pfam" id="PF04138"/>
    </source>
</evidence>
<feature type="domain" description="Glycosyltransferase 2-like" evidence="8">
    <location>
        <begin position="16"/>
        <end position="124"/>
    </location>
</feature>
<dbReference type="Pfam" id="PF04138">
    <property type="entry name" value="GtrA_DPMS_TM"/>
    <property type="match status" value="1"/>
</dbReference>
<gene>
    <name evidence="10" type="ORF">J2S44_000140</name>
</gene>
<dbReference type="Gene3D" id="3.90.550.10">
    <property type="entry name" value="Spore Coat Polysaccharide Biosynthesis Protein SpsA, Chain A"/>
    <property type="match status" value="1"/>
</dbReference>
<dbReference type="GO" id="GO:0000271">
    <property type="term" value="P:polysaccharide biosynthetic process"/>
    <property type="evidence" value="ECO:0007669"/>
    <property type="project" value="InterPro"/>
</dbReference>
<dbReference type="AlphaFoldDB" id="A0AAE3ZL55"/>
<dbReference type="InterPro" id="IPR029044">
    <property type="entry name" value="Nucleotide-diphossugar_trans"/>
</dbReference>
<proteinExistence type="inferred from homology"/>
<evidence type="ECO:0000313" key="11">
    <source>
        <dbReference type="Proteomes" id="UP001183629"/>
    </source>
</evidence>
<evidence type="ECO:0000256" key="2">
    <source>
        <dbReference type="ARBA" id="ARBA00006739"/>
    </source>
</evidence>
<feature type="transmembrane region" description="Helical" evidence="7">
    <location>
        <begin position="237"/>
        <end position="262"/>
    </location>
</feature>
<evidence type="ECO:0000256" key="5">
    <source>
        <dbReference type="ARBA" id="ARBA00023136"/>
    </source>
</evidence>
<dbReference type="GO" id="GO:0016020">
    <property type="term" value="C:membrane"/>
    <property type="evidence" value="ECO:0007669"/>
    <property type="project" value="UniProtKB-SubCell"/>
</dbReference>
<feature type="region of interest" description="Disordered" evidence="6">
    <location>
        <begin position="341"/>
        <end position="363"/>
    </location>
</feature>
<comment type="similarity">
    <text evidence="2">Belongs to the glycosyltransferase 2 family.</text>
</comment>
<feature type="transmembrane region" description="Helical" evidence="7">
    <location>
        <begin position="283"/>
        <end position="303"/>
    </location>
</feature>
<reference evidence="10 11" key="1">
    <citation type="submission" date="2023-07" db="EMBL/GenBank/DDBJ databases">
        <title>Sequencing the genomes of 1000 actinobacteria strains.</title>
        <authorList>
            <person name="Klenk H.-P."/>
        </authorList>
    </citation>
    <scope>NUCLEOTIDE SEQUENCE [LARGE SCALE GENOMIC DNA]</scope>
    <source>
        <strain evidence="10 11">DSM 44711</strain>
    </source>
</reference>
<name>A0AAE3ZL55_9ACTN</name>
<evidence type="ECO:0000256" key="4">
    <source>
        <dbReference type="ARBA" id="ARBA00022989"/>
    </source>
</evidence>
<evidence type="ECO:0000256" key="7">
    <source>
        <dbReference type="SAM" id="Phobius"/>
    </source>
</evidence>
<dbReference type="EMBL" id="JAVDYC010000001">
    <property type="protein sequence ID" value="MDR7319890.1"/>
    <property type="molecule type" value="Genomic_DNA"/>
</dbReference>
<comment type="subcellular location">
    <subcellularLocation>
        <location evidence="1">Membrane</location>
        <topology evidence="1">Multi-pass membrane protein</topology>
    </subcellularLocation>
</comment>
<feature type="transmembrane region" description="Helical" evidence="7">
    <location>
        <begin position="309"/>
        <end position="326"/>
    </location>
</feature>
<accession>A0AAE3ZL55</accession>
<protein>
    <submittedName>
        <fullName evidence="10">Flippase GtrA</fullName>
    </submittedName>
</protein>
<evidence type="ECO:0000256" key="3">
    <source>
        <dbReference type="ARBA" id="ARBA00022692"/>
    </source>
</evidence>
<dbReference type="Pfam" id="PF00535">
    <property type="entry name" value="Glycos_transf_2"/>
    <property type="match status" value="1"/>
</dbReference>
<keyword evidence="11" id="KW-1185">Reference proteome</keyword>
<evidence type="ECO:0000256" key="1">
    <source>
        <dbReference type="ARBA" id="ARBA00004141"/>
    </source>
</evidence>
<keyword evidence="3 7" id="KW-0812">Transmembrane</keyword>
<dbReference type="SUPFAM" id="SSF53448">
    <property type="entry name" value="Nucleotide-diphospho-sugar transferases"/>
    <property type="match status" value="1"/>
</dbReference>
<evidence type="ECO:0000259" key="8">
    <source>
        <dbReference type="Pfam" id="PF00535"/>
    </source>
</evidence>
<sequence length="363" mass="38210">MSAVILIPAYEPDGKLTDLLVRLAGHDVVVVDDGSGRRYADVFARARALGAEVVTHDRNRGKGAALKTGFAHVRAYHPGRDVVCADSDGQHRPGDIEAVAARLASGGADLVLGARRFTGPVPARSRFGNACTRAVFRLATGRGLADTQTGLRGYPARHLPWLCAVPGARFEYEQRLLLRAVRDRWTIAEVPIATVYLAGNASSHFRPLRDSTRVYGPLLAYGASSLLAFALDTGLFLALAALTGGVAGPAVLARLASATLNFTVNHRCVFRGAAPPARAARDYALLAAVLLAANVVLLTVLTTATGSTLAAKILTEGVLLAASFLAQRHVVFARRRVLADRRPPGPVPDGTPARPTVGAGDRG</sequence>
<dbReference type="InterPro" id="IPR007267">
    <property type="entry name" value="GtrA_DPMS_TM"/>
</dbReference>
<dbReference type="CDD" id="cd04179">
    <property type="entry name" value="DPM_DPG-synthase_like"/>
    <property type="match status" value="1"/>
</dbReference>
<evidence type="ECO:0000256" key="6">
    <source>
        <dbReference type="SAM" id="MobiDB-lite"/>
    </source>
</evidence>
<dbReference type="Proteomes" id="UP001183629">
    <property type="component" value="Unassembled WGS sequence"/>
</dbReference>
<keyword evidence="4 7" id="KW-1133">Transmembrane helix</keyword>
<feature type="domain" description="GtrA/DPMS transmembrane" evidence="9">
    <location>
        <begin position="221"/>
        <end position="332"/>
    </location>
</feature>
<dbReference type="RefSeq" id="WP_310407830.1">
    <property type="nucleotide sequence ID" value="NZ_JAVDYC010000001.1"/>
</dbReference>